<reference evidence="1" key="1">
    <citation type="submission" date="2021-06" db="EMBL/GenBank/DDBJ databases">
        <authorList>
            <person name="Kallberg Y."/>
            <person name="Tangrot J."/>
            <person name="Rosling A."/>
        </authorList>
    </citation>
    <scope>NUCLEOTIDE SEQUENCE</scope>
    <source>
        <strain evidence="1">IN212</strain>
    </source>
</reference>
<dbReference type="Proteomes" id="UP000789396">
    <property type="component" value="Unassembled WGS sequence"/>
</dbReference>
<protein>
    <submittedName>
        <fullName evidence="1">8301_t:CDS:1</fullName>
    </submittedName>
</protein>
<dbReference type="AlphaFoldDB" id="A0A9N9N7R6"/>
<gene>
    <name evidence="1" type="ORF">RFULGI_LOCUS10873</name>
</gene>
<keyword evidence="2" id="KW-1185">Reference proteome</keyword>
<comment type="caution">
    <text evidence="1">The sequence shown here is derived from an EMBL/GenBank/DDBJ whole genome shotgun (WGS) entry which is preliminary data.</text>
</comment>
<dbReference type="EMBL" id="CAJVPZ010022394">
    <property type="protein sequence ID" value="CAG8711446.1"/>
    <property type="molecule type" value="Genomic_DNA"/>
</dbReference>
<accession>A0A9N9N7R6</accession>
<evidence type="ECO:0000313" key="1">
    <source>
        <dbReference type="EMBL" id="CAG8711446.1"/>
    </source>
</evidence>
<organism evidence="1 2">
    <name type="scientific">Racocetra fulgida</name>
    <dbReference type="NCBI Taxonomy" id="60492"/>
    <lineage>
        <taxon>Eukaryota</taxon>
        <taxon>Fungi</taxon>
        <taxon>Fungi incertae sedis</taxon>
        <taxon>Mucoromycota</taxon>
        <taxon>Glomeromycotina</taxon>
        <taxon>Glomeromycetes</taxon>
        <taxon>Diversisporales</taxon>
        <taxon>Gigasporaceae</taxon>
        <taxon>Racocetra</taxon>
    </lineage>
</organism>
<sequence>LQFELTEQSELLDQFDHVEYVKQSEQSNSNKIYNTFVENSVNAPAILIKELIPPTK</sequence>
<name>A0A9N9N7R6_9GLOM</name>
<feature type="non-terminal residue" evidence="1">
    <location>
        <position position="56"/>
    </location>
</feature>
<feature type="non-terminal residue" evidence="1">
    <location>
        <position position="1"/>
    </location>
</feature>
<evidence type="ECO:0000313" key="2">
    <source>
        <dbReference type="Proteomes" id="UP000789396"/>
    </source>
</evidence>
<proteinExistence type="predicted"/>